<gene>
    <name evidence="2" type="ORF">J2776_002803</name>
</gene>
<organism evidence="2 3">
    <name type="scientific">Paraburkholderia caledonica</name>
    <dbReference type="NCBI Taxonomy" id="134536"/>
    <lineage>
        <taxon>Bacteria</taxon>
        <taxon>Pseudomonadati</taxon>
        <taxon>Pseudomonadota</taxon>
        <taxon>Betaproteobacteria</taxon>
        <taxon>Burkholderiales</taxon>
        <taxon>Burkholderiaceae</taxon>
        <taxon>Paraburkholderia</taxon>
    </lineage>
</organism>
<proteinExistence type="predicted"/>
<dbReference type="Pfam" id="PF13401">
    <property type="entry name" value="AAA_22"/>
    <property type="match status" value="1"/>
</dbReference>
<dbReference type="InterPro" id="IPR049945">
    <property type="entry name" value="AAA_22"/>
</dbReference>
<evidence type="ECO:0000259" key="1">
    <source>
        <dbReference type="Pfam" id="PF13401"/>
    </source>
</evidence>
<name>A0ABU1KYP6_9BURK</name>
<dbReference type="InterPro" id="IPR027417">
    <property type="entry name" value="P-loop_NTPase"/>
</dbReference>
<dbReference type="RefSeq" id="WP_310066526.1">
    <property type="nucleotide sequence ID" value="NZ_JAVDQN010000002.1"/>
</dbReference>
<feature type="domain" description="ORC1/DEAH AAA+ ATPase" evidence="1">
    <location>
        <begin position="136"/>
        <end position="279"/>
    </location>
</feature>
<comment type="caution">
    <text evidence="2">The sequence shown here is derived from an EMBL/GenBank/DDBJ whole genome shotgun (WGS) entry which is preliminary data.</text>
</comment>
<dbReference type="SUPFAM" id="SSF52540">
    <property type="entry name" value="P-loop containing nucleoside triphosphate hydrolases"/>
    <property type="match status" value="1"/>
</dbReference>
<reference evidence="2 3" key="1">
    <citation type="submission" date="2023-07" db="EMBL/GenBank/DDBJ databases">
        <title>Sorghum-associated microbial communities from plants grown in Nebraska, USA.</title>
        <authorList>
            <person name="Schachtman D."/>
        </authorList>
    </citation>
    <scope>NUCLEOTIDE SEQUENCE [LARGE SCALE GENOMIC DNA]</scope>
    <source>
        <strain evidence="2 3">DS1039</strain>
    </source>
</reference>
<sequence length="541" mass="59659">MSAHPEDIYLVEARYSQQRIPHYRGNPLIEALPPSLDDDALSDHLIEKPDYDPEQLDWPSYERLHMVSTLSSFLTPLERHIQLARAFDTTIRAGYVGRRPTSADRVRVFQSLYEAQQSGRAFNTMHRPTEEQLSSRVVGMSGTGKTTAIRRIFSRYPQVIYHPIYNLHQIPYLHIEAPHDGLSTKGLAASIFRKIDTLIPDAMYYSLYVKGGASGELLLNHAARVMHAHCVGVLVVDEIQNLKNTGSSKQILMSALVTASNELGVPMVFVGTHKATEVLGLDFRQGRRSAGHGFPSWPTLGASGDLNAPGEWEDFILELWKYQWNRSRILLDQYISNTMYACCQGVPDIAIKLFACAQWRAILDGSESFSSATIVDVLDKELETVKPMITAMRTGNVRALGAYQDIPPIHLSSLLDDTLNTYEGVRQRGAEVRTTDTGFVPAVANVLVQAGINDERALSMATKVAAAGKVTGIAAGAEAALALAKPRATKKRKDTPDAPLIEMAPDDYRQAFRRASADGQSAFSHLSAMGAVCRIDKVLLI</sequence>
<dbReference type="EMBL" id="JAVDQN010000002">
    <property type="protein sequence ID" value="MDR6376103.1"/>
    <property type="molecule type" value="Genomic_DNA"/>
</dbReference>
<dbReference type="Proteomes" id="UP001185254">
    <property type="component" value="Unassembled WGS sequence"/>
</dbReference>
<keyword evidence="3" id="KW-1185">Reference proteome</keyword>
<dbReference type="Gene3D" id="3.40.50.300">
    <property type="entry name" value="P-loop containing nucleotide triphosphate hydrolases"/>
    <property type="match status" value="1"/>
</dbReference>
<protein>
    <recommendedName>
        <fullName evidence="1">ORC1/DEAH AAA+ ATPase domain-containing protein</fullName>
    </recommendedName>
</protein>
<evidence type="ECO:0000313" key="3">
    <source>
        <dbReference type="Proteomes" id="UP001185254"/>
    </source>
</evidence>
<accession>A0ABU1KYP6</accession>
<evidence type="ECO:0000313" key="2">
    <source>
        <dbReference type="EMBL" id="MDR6376103.1"/>
    </source>
</evidence>